<dbReference type="SMART" id="SM00248">
    <property type="entry name" value="ANK"/>
    <property type="match status" value="5"/>
</dbReference>
<protein>
    <recommendedName>
        <fullName evidence="5">MSP domain-containing protein</fullName>
    </recommendedName>
</protein>
<dbReference type="PANTHER" id="PTHR24123:SF33">
    <property type="entry name" value="PROTEIN HOS4"/>
    <property type="match status" value="1"/>
</dbReference>
<dbReference type="PROSITE" id="PS50088">
    <property type="entry name" value="ANK_REPEAT"/>
    <property type="match status" value="4"/>
</dbReference>
<evidence type="ECO:0000313" key="6">
    <source>
        <dbReference type="EMBL" id="KAF0923614.1"/>
    </source>
</evidence>
<proteinExistence type="predicted"/>
<dbReference type="PRINTS" id="PR01415">
    <property type="entry name" value="ANKYRIN"/>
</dbReference>
<dbReference type="InterPro" id="IPR051165">
    <property type="entry name" value="Multifunctional_ANK_Repeat"/>
</dbReference>
<evidence type="ECO:0000256" key="2">
    <source>
        <dbReference type="ARBA" id="ARBA00023043"/>
    </source>
</evidence>
<keyword evidence="7" id="KW-1185">Reference proteome</keyword>
<dbReference type="PANTHER" id="PTHR24123">
    <property type="entry name" value="ANKYRIN REPEAT-CONTAINING"/>
    <property type="match status" value="1"/>
</dbReference>
<dbReference type="SUPFAM" id="SSF49354">
    <property type="entry name" value="PapD-like"/>
    <property type="match status" value="1"/>
</dbReference>
<dbReference type="Pfam" id="PF00635">
    <property type="entry name" value="Motile_Sperm"/>
    <property type="match status" value="1"/>
</dbReference>
<dbReference type="InterPro" id="IPR013783">
    <property type="entry name" value="Ig-like_fold"/>
</dbReference>
<gene>
    <name evidence="6" type="ORF">E2562_006603</name>
</gene>
<sequence>MPIQRDIKSAVLGSQPPFHASTAGPPGRFHSLLVSTFPEMATAKPASPSPRSTATVPDASTAAAADKPAAEQLLEVAEDEVVIDFKPNAKCRADLRLRSLHPSLPVAFKVQTSSPLKFLVSPPRGAVQPLSTAALRVVLRPQQHAPPSFPRSRGDRFLVLSSLSAAHLDSTSSATSGGATAIRLRVFFGGPYLLRLAADAGDAAAVRLILRRQPHLLPLLEPEAAVADGAEQWAPLHAAAARGDTGEVRRLGPGALEGRDREGRTALHVAAAAGEAEAAAALVDMGADAAATDARGRTPLDVAREKGYQEVVDILERWELIMTAARRGDLQSLESLLSKRTGVRGRDQYGLTALHLAAIKGHCDVIALLAGSGCMDIECEDVEGHRPLHLAVEGGSAEAVELLLDMGAHVHATTRRGATPLQMAVTMGYEVIAQLLRGRGADEAAALALCIASSSSSSISCA</sequence>
<feature type="repeat" description="ANK" evidence="3">
    <location>
        <begin position="383"/>
        <end position="415"/>
    </location>
</feature>
<dbReference type="PROSITE" id="PS50202">
    <property type="entry name" value="MSP"/>
    <property type="match status" value="1"/>
</dbReference>
<evidence type="ECO:0000256" key="1">
    <source>
        <dbReference type="ARBA" id="ARBA00022737"/>
    </source>
</evidence>
<feature type="domain" description="MSP" evidence="5">
    <location>
        <begin position="63"/>
        <end position="189"/>
    </location>
</feature>
<dbReference type="AlphaFoldDB" id="A0A6G1EGS1"/>
<name>A0A6G1EGS1_9ORYZ</name>
<evidence type="ECO:0000259" key="5">
    <source>
        <dbReference type="PROSITE" id="PS50202"/>
    </source>
</evidence>
<evidence type="ECO:0000313" key="7">
    <source>
        <dbReference type="Proteomes" id="UP000479710"/>
    </source>
</evidence>
<dbReference type="PROSITE" id="PS50297">
    <property type="entry name" value="ANK_REP_REGION"/>
    <property type="match status" value="4"/>
</dbReference>
<feature type="repeat" description="ANK" evidence="3">
    <location>
        <begin position="416"/>
        <end position="442"/>
    </location>
</feature>
<feature type="repeat" description="ANK" evidence="3">
    <location>
        <begin position="349"/>
        <end position="373"/>
    </location>
</feature>
<accession>A0A6G1EGS1</accession>
<keyword evidence="1" id="KW-0677">Repeat</keyword>
<evidence type="ECO:0000256" key="4">
    <source>
        <dbReference type="SAM" id="MobiDB-lite"/>
    </source>
</evidence>
<dbReference type="InterPro" id="IPR002110">
    <property type="entry name" value="Ankyrin_rpt"/>
</dbReference>
<reference evidence="6 7" key="1">
    <citation type="submission" date="2019-11" db="EMBL/GenBank/DDBJ databases">
        <title>Whole genome sequence of Oryza granulata.</title>
        <authorList>
            <person name="Li W."/>
        </authorList>
    </citation>
    <scope>NUCLEOTIDE SEQUENCE [LARGE SCALE GENOMIC DNA]</scope>
    <source>
        <strain evidence="7">cv. Menghai</strain>
        <tissue evidence="6">Leaf</tissue>
    </source>
</reference>
<dbReference type="Gene3D" id="2.60.40.10">
    <property type="entry name" value="Immunoglobulins"/>
    <property type="match status" value="1"/>
</dbReference>
<organism evidence="6 7">
    <name type="scientific">Oryza meyeriana var. granulata</name>
    <dbReference type="NCBI Taxonomy" id="110450"/>
    <lineage>
        <taxon>Eukaryota</taxon>
        <taxon>Viridiplantae</taxon>
        <taxon>Streptophyta</taxon>
        <taxon>Embryophyta</taxon>
        <taxon>Tracheophyta</taxon>
        <taxon>Spermatophyta</taxon>
        <taxon>Magnoliopsida</taxon>
        <taxon>Liliopsida</taxon>
        <taxon>Poales</taxon>
        <taxon>Poaceae</taxon>
        <taxon>BOP clade</taxon>
        <taxon>Oryzoideae</taxon>
        <taxon>Oryzeae</taxon>
        <taxon>Oryzinae</taxon>
        <taxon>Oryza</taxon>
        <taxon>Oryza meyeriana</taxon>
    </lineage>
</organism>
<comment type="caution">
    <text evidence="6">The sequence shown here is derived from an EMBL/GenBank/DDBJ whole genome shotgun (WGS) entry which is preliminary data.</text>
</comment>
<feature type="repeat" description="ANK" evidence="3">
    <location>
        <begin position="262"/>
        <end position="294"/>
    </location>
</feature>
<dbReference type="InterPro" id="IPR036770">
    <property type="entry name" value="Ankyrin_rpt-contain_sf"/>
</dbReference>
<dbReference type="InterPro" id="IPR000535">
    <property type="entry name" value="MSP_dom"/>
</dbReference>
<feature type="region of interest" description="Disordered" evidence="4">
    <location>
        <begin position="1"/>
        <end position="25"/>
    </location>
</feature>
<dbReference type="Gene3D" id="1.25.40.20">
    <property type="entry name" value="Ankyrin repeat-containing domain"/>
    <property type="match status" value="2"/>
</dbReference>
<dbReference type="Pfam" id="PF12796">
    <property type="entry name" value="Ank_2"/>
    <property type="match status" value="2"/>
</dbReference>
<dbReference type="Proteomes" id="UP000479710">
    <property type="component" value="Unassembled WGS sequence"/>
</dbReference>
<dbReference type="OrthoDB" id="194358at2759"/>
<keyword evidence="2 3" id="KW-0040">ANK repeat</keyword>
<evidence type="ECO:0000256" key="3">
    <source>
        <dbReference type="PROSITE-ProRule" id="PRU00023"/>
    </source>
</evidence>
<feature type="region of interest" description="Disordered" evidence="4">
    <location>
        <begin position="41"/>
        <end position="60"/>
    </location>
</feature>
<dbReference type="SUPFAM" id="SSF48403">
    <property type="entry name" value="Ankyrin repeat"/>
    <property type="match status" value="1"/>
</dbReference>
<dbReference type="EMBL" id="SPHZ02000003">
    <property type="protein sequence ID" value="KAF0923614.1"/>
    <property type="molecule type" value="Genomic_DNA"/>
</dbReference>
<dbReference type="InterPro" id="IPR008962">
    <property type="entry name" value="PapD-like_sf"/>
</dbReference>